<dbReference type="Proteomes" id="UP000244005">
    <property type="component" value="Unassembled WGS sequence"/>
</dbReference>
<organism evidence="1 2">
    <name type="scientific">Marchantia polymorpha</name>
    <name type="common">Common liverwort</name>
    <name type="synonym">Marchantia aquatica</name>
    <dbReference type="NCBI Taxonomy" id="3197"/>
    <lineage>
        <taxon>Eukaryota</taxon>
        <taxon>Viridiplantae</taxon>
        <taxon>Streptophyta</taxon>
        <taxon>Embryophyta</taxon>
        <taxon>Marchantiophyta</taxon>
        <taxon>Marchantiopsida</taxon>
        <taxon>Marchantiidae</taxon>
        <taxon>Marchantiales</taxon>
        <taxon>Marchantiaceae</taxon>
        <taxon>Marchantia</taxon>
    </lineage>
</organism>
<sequence>MLRAAAIACTHACWASYAGRFALDSRWTARRIKSSMFVASIEHAIVLQLCSKELLIHSIIDSITCLFQSHDRGPEAQCNKTSIIRFTDDVTESKTLNRPHSQSIICSSMYASSAESVNQTYATWLLEDRPCKW</sequence>
<protein>
    <submittedName>
        <fullName evidence="1">Uncharacterized protein</fullName>
    </submittedName>
</protein>
<accession>A0A2R6X9U3</accession>
<gene>
    <name evidence="1" type="ORF">MARPO_0027s0001</name>
</gene>
<proteinExistence type="predicted"/>
<dbReference type="AlphaFoldDB" id="A0A2R6X9U3"/>
<keyword evidence="2" id="KW-1185">Reference proteome</keyword>
<name>A0A2R6X9U3_MARPO</name>
<evidence type="ECO:0000313" key="2">
    <source>
        <dbReference type="Proteomes" id="UP000244005"/>
    </source>
</evidence>
<dbReference type="Gramene" id="Mp5g06270.1">
    <property type="protein sequence ID" value="Mp5g06270.1.cds1"/>
    <property type="gene ID" value="Mp5g06270"/>
</dbReference>
<reference evidence="2" key="1">
    <citation type="journal article" date="2017" name="Cell">
        <title>Insights into land plant evolution garnered from the Marchantia polymorpha genome.</title>
        <authorList>
            <person name="Bowman J.L."/>
            <person name="Kohchi T."/>
            <person name="Yamato K.T."/>
            <person name="Jenkins J."/>
            <person name="Shu S."/>
            <person name="Ishizaki K."/>
            <person name="Yamaoka S."/>
            <person name="Nishihama R."/>
            <person name="Nakamura Y."/>
            <person name="Berger F."/>
            <person name="Adam C."/>
            <person name="Aki S.S."/>
            <person name="Althoff F."/>
            <person name="Araki T."/>
            <person name="Arteaga-Vazquez M.A."/>
            <person name="Balasubrmanian S."/>
            <person name="Barry K."/>
            <person name="Bauer D."/>
            <person name="Boehm C.R."/>
            <person name="Briginshaw L."/>
            <person name="Caballero-Perez J."/>
            <person name="Catarino B."/>
            <person name="Chen F."/>
            <person name="Chiyoda S."/>
            <person name="Chovatia M."/>
            <person name="Davies K.M."/>
            <person name="Delmans M."/>
            <person name="Demura T."/>
            <person name="Dierschke T."/>
            <person name="Dolan L."/>
            <person name="Dorantes-Acosta A.E."/>
            <person name="Eklund D.M."/>
            <person name="Florent S.N."/>
            <person name="Flores-Sandoval E."/>
            <person name="Fujiyama A."/>
            <person name="Fukuzawa H."/>
            <person name="Galik B."/>
            <person name="Grimanelli D."/>
            <person name="Grimwood J."/>
            <person name="Grossniklaus U."/>
            <person name="Hamada T."/>
            <person name="Haseloff J."/>
            <person name="Hetherington A.J."/>
            <person name="Higo A."/>
            <person name="Hirakawa Y."/>
            <person name="Hundley H.N."/>
            <person name="Ikeda Y."/>
            <person name="Inoue K."/>
            <person name="Inoue S.I."/>
            <person name="Ishida S."/>
            <person name="Jia Q."/>
            <person name="Kakita M."/>
            <person name="Kanazawa T."/>
            <person name="Kawai Y."/>
            <person name="Kawashima T."/>
            <person name="Kennedy M."/>
            <person name="Kinose K."/>
            <person name="Kinoshita T."/>
            <person name="Kohara Y."/>
            <person name="Koide E."/>
            <person name="Komatsu K."/>
            <person name="Kopischke S."/>
            <person name="Kubo M."/>
            <person name="Kyozuka J."/>
            <person name="Lagercrantz U."/>
            <person name="Lin S.S."/>
            <person name="Lindquist E."/>
            <person name="Lipzen A.M."/>
            <person name="Lu C.W."/>
            <person name="De Luna E."/>
            <person name="Martienssen R.A."/>
            <person name="Minamino N."/>
            <person name="Mizutani M."/>
            <person name="Mizutani M."/>
            <person name="Mochizuki N."/>
            <person name="Monte I."/>
            <person name="Mosher R."/>
            <person name="Nagasaki H."/>
            <person name="Nakagami H."/>
            <person name="Naramoto S."/>
            <person name="Nishitani K."/>
            <person name="Ohtani M."/>
            <person name="Okamoto T."/>
            <person name="Okumura M."/>
            <person name="Phillips J."/>
            <person name="Pollak B."/>
            <person name="Reinders A."/>
            <person name="Rovekamp M."/>
            <person name="Sano R."/>
            <person name="Sawa S."/>
            <person name="Schmid M.W."/>
            <person name="Shirakawa M."/>
            <person name="Solano R."/>
            <person name="Spunde A."/>
            <person name="Suetsugu N."/>
            <person name="Sugano S."/>
            <person name="Sugiyama A."/>
            <person name="Sun R."/>
            <person name="Suzuki Y."/>
            <person name="Takenaka M."/>
            <person name="Takezawa D."/>
            <person name="Tomogane H."/>
            <person name="Tsuzuki M."/>
            <person name="Ueda T."/>
            <person name="Umeda M."/>
            <person name="Ward J.M."/>
            <person name="Watanabe Y."/>
            <person name="Yazaki K."/>
            <person name="Yokoyama R."/>
            <person name="Yoshitake Y."/>
            <person name="Yotsui I."/>
            <person name="Zachgo S."/>
            <person name="Schmutz J."/>
        </authorList>
    </citation>
    <scope>NUCLEOTIDE SEQUENCE [LARGE SCALE GENOMIC DNA]</scope>
    <source>
        <strain evidence="2">Tak-1</strain>
    </source>
</reference>
<dbReference type="EMBL" id="KZ772699">
    <property type="protein sequence ID" value="PTQ42864.1"/>
    <property type="molecule type" value="Genomic_DNA"/>
</dbReference>
<evidence type="ECO:0000313" key="1">
    <source>
        <dbReference type="EMBL" id="PTQ42864.1"/>
    </source>
</evidence>